<gene>
    <name evidence="2" type="ORF">VM1G_08043</name>
</gene>
<sequence>MKPPFPPLKAASHLTPSLSSRLSFSPYTSRELIMDPASQSDPIQSTEEDYVELPYFNLTDAELSAIEAETRQVADRVRELYANGVPFFTRSAIQDLVHQIDRATQRFQDEGPAGICGQTFSLQGLDGKTVEVDIEIGKTVRLRGTRELVFGLASKDPFLNYQTYQHLTSCHSEPSSFSPELAYCPLYILHHSSLRDITTGQIIHDYKYEPLESVQRAFDTISQTWADGEDCRRLKSALAAVSIPKTITKIVAFACSTMSISNGIGQRSSIIQHALMLTIRDFLQGRNDQPGVEITCYAQDPQYTEEDAAVLQNAGITVIGDPRGFLEVDDSSVVMSFAADIPVRQIVADLARPAILIWDQVKGEEETLRDWSGRIPGKTWETLEELEGMMGDPDSPRLREIIRKEYVEMGGLLDENVFGQSTIHIRRS</sequence>
<protein>
    <recommendedName>
        <fullName evidence="1">SRR1-like domain-containing protein</fullName>
    </recommendedName>
</protein>
<dbReference type="PANTHER" id="PTHR42080:SF3">
    <property type="entry name" value="SRR1-LIKE DOMAIN-CONTAINING PROTEIN"/>
    <property type="match status" value="1"/>
</dbReference>
<dbReference type="Proteomes" id="UP000078559">
    <property type="component" value="Chromosome 8"/>
</dbReference>
<dbReference type="Pfam" id="PF07985">
    <property type="entry name" value="SRR1"/>
    <property type="match status" value="1"/>
</dbReference>
<evidence type="ECO:0000313" key="2">
    <source>
        <dbReference type="EMBL" id="KUI72335.1"/>
    </source>
</evidence>
<dbReference type="PANTHER" id="PTHR42080">
    <property type="entry name" value="SRR1 DOMAIN-CONTAINING PROTEIN"/>
    <property type="match status" value="1"/>
</dbReference>
<evidence type="ECO:0000259" key="1">
    <source>
        <dbReference type="Pfam" id="PF07985"/>
    </source>
</evidence>
<dbReference type="AlphaFoldDB" id="A0A194W8C6"/>
<keyword evidence="3" id="KW-1185">Reference proteome</keyword>
<proteinExistence type="predicted"/>
<name>A0A194W8C6_CYTMA</name>
<evidence type="ECO:0000313" key="3">
    <source>
        <dbReference type="Proteomes" id="UP000078559"/>
    </source>
</evidence>
<dbReference type="OrthoDB" id="5230585at2759"/>
<feature type="domain" description="SRR1-like" evidence="1">
    <location>
        <begin position="246"/>
        <end position="368"/>
    </location>
</feature>
<dbReference type="EMBL" id="CM003105">
    <property type="protein sequence ID" value="KUI72335.1"/>
    <property type="molecule type" value="Genomic_DNA"/>
</dbReference>
<dbReference type="InterPro" id="IPR012942">
    <property type="entry name" value="SRR1-like"/>
</dbReference>
<accession>A0A194W8C6</accession>
<organism evidence="2 3">
    <name type="scientific">Cytospora mali</name>
    <name type="common">Apple Valsa canker fungus</name>
    <name type="synonym">Valsa mali</name>
    <dbReference type="NCBI Taxonomy" id="578113"/>
    <lineage>
        <taxon>Eukaryota</taxon>
        <taxon>Fungi</taxon>
        <taxon>Dikarya</taxon>
        <taxon>Ascomycota</taxon>
        <taxon>Pezizomycotina</taxon>
        <taxon>Sordariomycetes</taxon>
        <taxon>Sordariomycetidae</taxon>
        <taxon>Diaporthales</taxon>
        <taxon>Cytosporaceae</taxon>
        <taxon>Cytospora</taxon>
    </lineage>
</organism>
<reference evidence="2" key="1">
    <citation type="submission" date="2014-12" db="EMBL/GenBank/DDBJ databases">
        <title>Genome Sequence of Valsa Canker Pathogens Uncovers a Specific Adaption of Colonization on Woody Bark.</title>
        <authorList>
            <person name="Yin Z."/>
            <person name="Liu H."/>
            <person name="Gao X."/>
            <person name="Li Z."/>
            <person name="Song N."/>
            <person name="Ke X."/>
            <person name="Dai Q."/>
            <person name="Wu Y."/>
            <person name="Sun Y."/>
            <person name="Xu J.-R."/>
            <person name="Kang Z.K."/>
            <person name="Wang L."/>
            <person name="Huang L."/>
        </authorList>
    </citation>
    <scope>NUCLEOTIDE SEQUENCE [LARGE SCALE GENOMIC DNA]</scope>
    <source>
        <strain evidence="2">03-8</strain>
    </source>
</reference>